<proteinExistence type="inferred from homology"/>
<dbReference type="EC" id="2.4.1.25" evidence="3 10"/>
<dbReference type="InterPro" id="IPR003385">
    <property type="entry name" value="Glyco_hydro_77"/>
</dbReference>
<dbReference type="Gene3D" id="1.10.150.200">
    <property type="entry name" value="Maltooligosyl trehalose synthase, domain 3"/>
    <property type="match status" value="1"/>
</dbReference>
<dbReference type="CDD" id="cd11336">
    <property type="entry name" value="AmyAc_MTSase"/>
    <property type="match status" value="1"/>
</dbReference>
<dbReference type="PANTHER" id="PTHR32438:SF5">
    <property type="entry name" value="4-ALPHA-GLUCANOTRANSFERASE DPE1, CHLOROPLASTIC_AMYLOPLASTIC"/>
    <property type="match status" value="1"/>
</dbReference>
<evidence type="ECO:0000256" key="10">
    <source>
        <dbReference type="RuleBase" id="RU361207"/>
    </source>
</evidence>
<evidence type="ECO:0000256" key="5">
    <source>
        <dbReference type="ARBA" id="ARBA00022676"/>
    </source>
</evidence>
<evidence type="ECO:0000256" key="9">
    <source>
        <dbReference type="ARBA" id="ARBA00031501"/>
    </source>
</evidence>
<evidence type="ECO:0000313" key="13">
    <source>
        <dbReference type="Proteomes" id="UP000252733"/>
    </source>
</evidence>
<dbReference type="GO" id="GO:0004134">
    <property type="term" value="F:4-alpha-glucanotransferase activity"/>
    <property type="evidence" value="ECO:0007669"/>
    <property type="project" value="UniProtKB-EC"/>
</dbReference>
<protein>
    <recommendedName>
        <fullName evidence="4 10">4-alpha-glucanotransferase</fullName>
        <ecNumber evidence="3 10">2.4.1.25</ecNumber>
    </recommendedName>
    <alternativeName>
        <fullName evidence="8 10">Amylomaltase</fullName>
    </alternativeName>
    <alternativeName>
        <fullName evidence="9 10">Disproportionating enzyme</fullName>
    </alternativeName>
</protein>
<dbReference type="EMBL" id="QPIZ01000005">
    <property type="protein sequence ID" value="RCW37558.1"/>
    <property type="molecule type" value="Genomic_DNA"/>
</dbReference>
<dbReference type="GO" id="GO:0005975">
    <property type="term" value="P:carbohydrate metabolic process"/>
    <property type="evidence" value="ECO:0007669"/>
    <property type="project" value="InterPro"/>
</dbReference>
<organism evidence="12 13">
    <name type="scientific">Marinilabilia salmonicolor</name>
    <dbReference type="NCBI Taxonomy" id="989"/>
    <lineage>
        <taxon>Bacteria</taxon>
        <taxon>Pseudomonadati</taxon>
        <taxon>Bacteroidota</taxon>
        <taxon>Bacteroidia</taxon>
        <taxon>Marinilabiliales</taxon>
        <taxon>Marinilabiliaceae</taxon>
        <taxon>Marinilabilia</taxon>
    </lineage>
</organism>
<dbReference type="NCBIfam" id="NF011080">
    <property type="entry name" value="PRK14508.1-3"/>
    <property type="match status" value="1"/>
</dbReference>
<dbReference type="NCBIfam" id="TIGR00217">
    <property type="entry name" value="malQ"/>
    <property type="match status" value="1"/>
</dbReference>
<dbReference type="Pfam" id="PF00128">
    <property type="entry name" value="Alpha-amylase"/>
    <property type="match status" value="1"/>
</dbReference>
<reference evidence="12 13" key="1">
    <citation type="submission" date="2018-07" db="EMBL/GenBank/DDBJ databases">
        <title>Freshwater and sediment microbial communities from various areas in North America, analyzing microbe dynamics in response to fracking.</title>
        <authorList>
            <person name="Lamendella R."/>
        </authorList>
    </citation>
    <scope>NUCLEOTIDE SEQUENCE [LARGE SCALE GENOMIC DNA]</scope>
    <source>
        <strain evidence="12 13">160A</strain>
    </source>
</reference>
<comment type="caution">
    <text evidence="12">The sequence shown here is derived from an EMBL/GenBank/DDBJ whole genome shotgun (WGS) entry which is preliminary data.</text>
</comment>
<dbReference type="RefSeq" id="WP_114436604.1">
    <property type="nucleotide sequence ID" value="NZ_QPIZ01000005.1"/>
</dbReference>
<evidence type="ECO:0000256" key="4">
    <source>
        <dbReference type="ARBA" id="ARBA00020295"/>
    </source>
</evidence>
<keyword evidence="6 10" id="KW-0808">Transferase</keyword>
<evidence type="ECO:0000256" key="3">
    <source>
        <dbReference type="ARBA" id="ARBA00012560"/>
    </source>
</evidence>
<dbReference type="InterPro" id="IPR012767">
    <property type="entry name" value="Trehalose_TreY"/>
</dbReference>
<dbReference type="Gene3D" id="1.10.10.470">
    <property type="entry name" value="Maltooligosyl trehalose synthase, domain 4"/>
    <property type="match status" value="1"/>
</dbReference>
<keyword evidence="13" id="KW-1185">Reference proteome</keyword>
<comment type="catalytic activity">
    <reaction evidence="1 10">
        <text>Transfers a segment of a (1-&gt;4)-alpha-D-glucan to a new position in an acceptor, which may be glucose or a (1-&gt;4)-alpha-D-glucan.</text>
        <dbReference type="EC" id="2.4.1.25"/>
    </reaction>
</comment>
<name>A0A368V8V9_9BACT</name>
<dbReference type="SUPFAM" id="SSF51445">
    <property type="entry name" value="(Trans)glycosidases"/>
    <property type="match status" value="2"/>
</dbReference>
<dbReference type="Gene3D" id="3.20.20.80">
    <property type="entry name" value="Glycosidases"/>
    <property type="match status" value="3"/>
</dbReference>
<dbReference type="Pfam" id="PF02446">
    <property type="entry name" value="Glyco_hydro_77"/>
    <property type="match status" value="1"/>
</dbReference>
<dbReference type="InterPro" id="IPR006047">
    <property type="entry name" value="GH13_cat_dom"/>
</dbReference>
<keyword evidence="5 10" id="KW-0328">Glycosyltransferase</keyword>
<dbReference type="Proteomes" id="UP000252733">
    <property type="component" value="Unassembled WGS sequence"/>
</dbReference>
<evidence type="ECO:0000256" key="2">
    <source>
        <dbReference type="ARBA" id="ARBA00005684"/>
    </source>
</evidence>
<feature type="domain" description="Glycosyl hydrolase family 13 catalytic" evidence="11">
    <location>
        <begin position="14"/>
        <end position="577"/>
    </location>
</feature>
<dbReference type="InterPro" id="IPR017853">
    <property type="entry name" value="GH"/>
</dbReference>
<dbReference type="PANTHER" id="PTHR32438">
    <property type="entry name" value="4-ALPHA-GLUCANOTRANSFERASE DPE1, CHLOROPLASTIC/AMYLOPLASTIC"/>
    <property type="match status" value="1"/>
</dbReference>
<dbReference type="SMART" id="SM00642">
    <property type="entry name" value="Aamy"/>
    <property type="match status" value="1"/>
</dbReference>
<dbReference type="Gene3D" id="3.30.1590.10">
    <property type="entry name" value="Maltooligosyl trehalose synthase, domain 2"/>
    <property type="match status" value="2"/>
</dbReference>
<keyword evidence="7 10" id="KW-0119">Carbohydrate metabolism</keyword>
<evidence type="ECO:0000256" key="6">
    <source>
        <dbReference type="ARBA" id="ARBA00022679"/>
    </source>
</evidence>
<evidence type="ECO:0000256" key="1">
    <source>
        <dbReference type="ARBA" id="ARBA00000439"/>
    </source>
</evidence>
<comment type="similarity">
    <text evidence="2 10">Belongs to the disproportionating enzyme family.</text>
</comment>
<evidence type="ECO:0000256" key="7">
    <source>
        <dbReference type="ARBA" id="ARBA00023277"/>
    </source>
</evidence>
<dbReference type="NCBIfam" id="TIGR02401">
    <property type="entry name" value="trehalose_TreY"/>
    <property type="match status" value="1"/>
</dbReference>
<evidence type="ECO:0000259" key="11">
    <source>
        <dbReference type="SMART" id="SM00642"/>
    </source>
</evidence>
<accession>A0A368V8V9</accession>
<evidence type="ECO:0000313" key="12">
    <source>
        <dbReference type="EMBL" id="RCW37558.1"/>
    </source>
</evidence>
<sequence>MYNPVSTYRLQFNKTFTFEDARLQADYFHLLGVGTIYASPVFEATPGSTHGYDVTNPHGINPEIGTEEQLRKLSGSLENKRIGWLQDIVPNHMAFNSHNKWLADVLEKGKDSEFASIFDIDRQHQDYRNKLMVPFLGNDTEQVIENKELRLVFLNGNFALDYHGNSWPLRFESFLWIMEQSPKTPPAKLSLLWNQYRPEEKSPDYLFLNGEWERMKEQLKDLAFRNSDVSDFMDQLTTHISENPDLISLLHNNQHYRLICWKETEHTINYRRFFTVNDLICLRMEDEEVFKRYHREIYRLVANHTFKGLRIDHIDGLRNPTDYLARLRKLTGQGCYLTVEKILEAQEELPSHWQVQGTTGYDFLGLVNQLFTRRKGMEPLKNLYYNISSDELPLTDLIYESKKLILNKRMSGELENLTSLFFRLRITDKKVPHEDLKNAIREVLLAFPVYRLYPETLPLTGQERKIMKQTLTEALSRNDSLEPLMPLFEELFFNDRRIKGDRDDRILNFLSRLMQLAGPLMAKGVEDTAMYRYSCFIAHNEVGDTPQTEGLTFENFHQAMTNRQKKWPLTLNTTSTHDTKRGEDVRARLNIISEFAEEWEENIRHWRNINQSFRRKVNNRTAPSPEEEYFIYQTLTGIFPFDENTDKIFIQRITEYLQKALREAKVNSAWNAPNTEWEEAVSLFIQRILNPEHDFLNSFLPFFRKTAHYGIFNSLSQLTLKCTCPGIPDIYRGTEMWDLTLVDPDNRRPVNFPELHRTLKNLKEHYSLSPAKLFPSLLNNRQNGHIKLWLTHRLLRYRKENQALFTSGEYLSLKVKGIHKHKILAFARHHKEKWHLTILPFYFSSLSESNQLICPNEIDWKNTRIVMPEKSPSDWINVFTGRPYSTSRDISVSEIFEMAPVGILHADAGRKSRSAGVLMHITSLPGRFGSGDFGPEAFRFVDFLKESGHSCWQVLPFTQTTSSNEWSPYASPSAFAGNILLISPRKLAEESLISKKELKENEHSLSEKADFNRALAIREELTRSAFENFITHCSAPQRKQFETFCTKESSWLNHYALFTILKKKFNNASWTNWPKEFRDREESHLEEFSNQNHRKLELEKFRQYLFSMQWQELRKYANHHGIRIIGDVPIYVSFDNADVWSNPHLFKLTANKTMSAVAGVPPDYFSETGQLWNMPVYQWKNHEKEQFDWWIRRIRKNLDLFDMIRLDHFRGFASYWEVPAGEETAENGSWVKGPGRNFLKIVQKNFPAMPFIAEDLGEINEDVYRLRDDFKLPGMQVLQFSFGDDTPDSVHSPHNHQENSFVYTGTHDNNTARGWFREEAGKPVKKRLKLYTGNKVKSSNVHKVLTRLAWASQSRLAIIPVQDLLGRGTEAQMNRPAVAKGNWTWRLKTMDELKEIAGEIRELLNLFAR</sequence>
<gene>
    <name evidence="12" type="ORF">DFO77_10566</name>
</gene>
<evidence type="ECO:0000256" key="8">
    <source>
        <dbReference type="ARBA" id="ARBA00031423"/>
    </source>
</evidence>
<dbReference type="InterPro" id="IPR013797">
    <property type="entry name" value="Maltooligo_trehalose_synth_4"/>
</dbReference>